<name>A0ABX0V6Q2_9HYPH</name>
<comment type="caution">
    <text evidence="1">The sequence shown here is derived from an EMBL/GenBank/DDBJ whole genome shotgun (WGS) entry which is preliminary data.</text>
</comment>
<keyword evidence="2" id="KW-1185">Reference proteome</keyword>
<sequence>MPIREAMILRLAETALKGDQKAIAFFMNLEERLKRESSALEDGENAASDLADAAVIASFLARHKSDPEKGA</sequence>
<protein>
    <submittedName>
        <fullName evidence="1">Uncharacterized protein</fullName>
    </submittedName>
</protein>
<evidence type="ECO:0000313" key="1">
    <source>
        <dbReference type="EMBL" id="NIJ60253.1"/>
    </source>
</evidence>
<proteinExistence type="predicted"/>
<reference evidence="1 2" key="1">
    <citation type="submission" date="2020-03" db="EMBL/GenBank/DDBJ databases">
        <title>Genomic Encyclopedia of Type Strains, Phase IV (KMG-IV): sequencing the most valuable type-strain genomes for metagenomic binning, comparative biology and taxonomic classification.</title>
        <authorList>
            <person name="Goeker M."/>
        </authorList>
    </citation>
    <scope>NUCLEOTIDE SEQUENCE [LARGE SCALE GENOMIC DNA]</scope>
    <source>
        <strain evidence="1 2">DSM 103870</strain>
    </source>
</reference>
<dbReference type="Proteomes" id="UP001429580">
    <property type="component" value="Unassembled WGS sequence"/>
</dbReference>
<gene>
    <name evidence="1" type="ORF">FHS82_004123</name>
</gene>
<evidence type="ECO:0000313" key="2">
    <source>
        <dbReference type="Proteomes" id="UP001429580"/>
    </source>
</evidence>
<accession>A0ABX0V6Q2</accession>
<dbReference type="EMBL" id="JAASQI010000017">
    <property type="protein sequence ID" value="NIJ60253.1"/>
    <property type="molecule type" value="Genomic_DNA"/>
</dbReference>
<organism evidence="1 2">
    <name type="scientific">Pseudochelatococcus lubricantis</name>
    <dbReference type="NCBI Taxonomy" id="1538102"/>
    <lineage>
        <taxon>Bacteria</taxon>
        <taxon>Pseudomonadati</taxon>
        <taxon>Pseudomonadota</taxon>
        <taxon>Alphaproteobacteria</taxon>
        <taxon>Hyphomicrobiales</taxon>
        <taxon>Chelatococcaceae</taxon>
        <taxon>Pseudochelatococcus</taxon>
    </lineage>
</organism>